<feature type="compositionally biased region" description="Basic and acidic residues" evidence="6">
    <location>
        <begin position="65"/>
        <end position="87"/>
    </location>
</feature>
<dbReference type="AlphaFoldDB" id="A0A0A9VYM6"/>
<dbReference type="PANTHER" id="PTHR24379:SF121">
    <property type="entry name" value="C2H2-TYPE DOMAIN-CONTAINING PROTEIN"/>
    <property type="match status" value="1"/>
</dbReference>
<evidence type="ECO:0000256" key="2">
    <source>
        <dbReference type="ARBA" id="ARBA00022737"/>
    </source>
</evidence>
<evidence type="ECO:0000256" key="6">
    <source>
        <dbReference type="SAM" id="MobiDB-lite"/>
    </source>
</evidence>
<name>A0A0A9VYM6_LYGHE</name>
<feature type="non-terminal residue" evidence="8">
    <location>
        <position position="1"/>
    </location>
</feature>
<feature type="domain" description="C2H2-type" evidence="7">
    <location>
        <begin position="100"/>
        <end position="127"/>
    </location>
</feature>
<dbReference type="SMART" id="SM00355">
    <property type="entry name" value="ZnF_C2H2"/>
    <property type="match status" value="3"/>
</dbReference>
<dbReference type="GO" id="GO:0008270">
    <property type="term" value="F:zinc ion binding"/>
    <property type="evidence" value="ECO:0007669"/>
    <property type="project" value="UniProtKB-KW"/>
</dbReference>
<protein>
    <recommendedName>
        <fullName evidence="7">C2H2-type domain-containing protein</fullName>
    </recommendedName>
</protein>
<evidence type="ECO:0000256" key="1">
    <source>
        <dbReference type="ARBA" id="ARBA00022723"/>
    </source>
</evidence>
<dbReference type="InterPro" id="IPR036236">
    <property type="entry name" value="Znf_C2H2_sf"/>
</dbReference>
<evidence type="ECO:0000256" key="4">
    <source>
        <dbReference type="ARBA" id="ARBA00022833"/>
    </source>
</evidence>
<feature type="domain" description="C2H2-type" evidence="7">
    <location>
        <begin position="128"/>
        <end position="155"/>
    </location>
</feature>
<keyword evidence="2" id="KW-0677">Repeat</keyword>
<evidence type="ECO:0000313" key="8">
    <source>
        <dbReference type="EMBL" id="JAG00709.1"/>
    </source>
</evidence>
<dbReference type="PANTHER" id="PTHR24379">
    <property type="entry name" value="KRAB AND ZINC FINGER DOMAIN-CONTAINING"/>
    <property type="match status" value="1"/>
</dbReference>
<feature type="region of interest" description="Disordered" evidence="6">
    <location>
        <begin position="1"/>
        <end position="26"/>
    </location>
</feature>
<evidence type="ECO:0000259" key="7">
    <source>
        <dbReference type="PROSITE" id="PS50157"/>
    </source>
</evidence>
<keyword evidence="1" id="KW-0479">Metal-binding</keyword>
<dbReference type="InterPro" id="IPR013087">
    <property type="entry name" value="Znf_C2H2_type"/>
</dbReference>
<organism evidence="8">
    <name type="scientific">Lygus hesperus</name>
    <name type="common">Western plant bug</name>
    <dbReference type="NCBI Taxonomy" id="30085"/>
    <lineage>
        <taxon>Eukaryota</taxon>
        <taxon>Metazoa</taxon>
        <taxon>Ecdysozoa</taxon>
        <taxon>Arthropoda</taxon>
        <taxon>Hexapoda</taxon>
        <taxon>Insecta</taxon>
        <taxon>Pterygota</taxon>
        <taxon>Neoptera</taxon>
        <taxon>Paraneoptera</taxon>
        <taxon>Hemiptera</taxon>
        <taxon>Heteroptera</taxon>
        <taxon>Panheteroptera</taxon>
        <taxon>Cimicomorpha</taxon>
        <taxon>Miridae</taxon>
        <taxon>Mirini</taxon>
        <taxon>Lygus</taxon>
    </lineage>
</organism>
<dbReference type="PROSITE" id="PS00028">
    <property type="entry name" value="ZINC_FINGER_C2H2_1"/>
    <property type="match status" value="2"/>
</dbReference>
<feature type="domain" description="C2H2-type" evidence="7">
    <location>
        <begin position="35"/>
        <end position="62"/>
    </location>
</feature>
<evidence type="ECO:0000256" key="3">
    <source>
        <dbReference type="ARBA" id="ARBA00022771"/>
    </source>
</evidence>
<gene>
    <name evidence="8" type="ORF">CM83_45410</name>
</gene>
<sequence>RCTTRHKNHGKENGNINGGASLKRNGSTNKQKKIFQCFHCHHRTRSLHLLKSHIRVHLALKDDRHSKRDHTNLKTHDLGKGSHHEEISSQQNSSDGFLPHGCPYCNYRCGLLRDLREHVYIHTKSKPFYCSVCLHRFSTVDLLERHTCIHTNEKPNKCLKNVTSTSAYRWSLMKHNLRHHQNSEAVAQNPRRSRRVKPVKSSTVVKRQKCS</sequence>
<proteinExistence type="predicted"/>
<reference evidence="8" key="1">
    <citation type="journal article" date="2014" name="PLoS ONE">
        <title>Transcriptome-Based Identification of ABC Transporters in the Western Tarnished Plant Bug Lygus hesperus.</title>
        <authorList>
            <person name="Hull J.J."/>
            <person name="Chaney K."/>
            <person name="Geib S.M."/>
            <person name="Fabrick J.A."/>
            <person name="Brent C.S."/>
            <person name="Walsh D."/>
            <person name="Lavine L.C."/>
        </authorList>
    </citation>
    <scope>NUCLEOTIDE SEQUENCE</scope>
</reference>
<dbReference type="EMBL" id="GBHO01042895">
    <property type="protein sequence ID" value="JAG00709.1"/>
    <property type="molecule type" value="Transcribed_RNA"/>
</dbReference>
<dbReference type="SUPFAM" id="SSF57667">
    <property type="entry name" value="beta-beta-alpha zinc fingers"/>
    <property type="match status" value="1"/>
</dbReference>
<keyword evidence="3 5" id="KW-0863">Zinc-finger</keyword>
<feature type="region of interest" description="Disordered" evidence="6">
    <location>
        <begin position="65"/>
        <end position="93"/>
    </location>
</feature>
<accession>A0A0A9VYM6</accession>
<feature type="region of interest" description="Disordered" evidence="6">
    <location>
        <begin position="179"/>
        <end position="211"/>
    </location>
</feature>
<dbReference type="Gene3D" id="3.30.160.60">
    <property type="entry name" value="Classic Zinc Finger"/>
    <property type="match status" value="2"/>
</dbReference>
<keyword evidence="4" id="KW-0862">Zinc</keyword>
<evidence type="ECO:0000256" key="5">
    <source>
        <dbReference type="PROSITE-ProRule" id="PRU00042"/>
    </source>
</evidence>
<reference evidence="8" key="2">
    <citation type="submission" date="2014-07" db="EMBL/GenBank/DDBJ databases">
        <authorList>
            <person name="Hull J."/>
        </authorList>
    </citation>
    <scope>NUCLEOTIDE SEQUENCE</scope>
</reference>
<dbReference type="PROSITE" id="PS50157">
    <property type="entry name" value="ZINC_FINGER_C2H2_2"/>
    <property type="match status" value="3"/>
</dbReference>